<comment type="caution">
    <text evidence="2">The sequence shown here is derived from an EMBL/GenBank/DDBJ whole genome shotgun (WGS) entry which is preliminary data.</text>
</comment>
<evidence type="ECO:0000313" key="3">
    <source>
        <dbReference type="Proteomes" id="UP000327011"/>
    </source>
</evidence>
<evidence type="ECO:0000313" key="2">
    <source>
        <dbReference type="EMBL" id="KAA9379584.1"/>
    </source>
</evidence>
<keyword evidence="3" id="KW-1185">Reference proteome</keyword>
<sequence length="119" mass="13120">MRPNTLEITRCRDCHAEIFFAVTESGARQPLDAEPDPAGPVLARRGAGGWWLARAVQSVTDPNELHPLETRFMPHFATCRKRTRGTQEALPGFEAPSPAAARPRPDGGAAVAPLRRRRR</sequence>
<evidence type="ECO:0000256" key="1">
    <source>
        <dbReference type="SAM" id="MobiDB-lite"/>
    </source>
</evidence>
<dbReference type="AlphaFoldDB" id="A0A5J5K7C1"/>
<dbReference type="Proteomes" id="UP000327011">
    <property type="component" value="Unassembled WGS sequence"/>
</dbReference>
<organism evidence="2 3">
    <name type="scientific">Microbispora cellulosiformans</name>
    <dbReference type="NCBI Taxonomy" id="2614688"/>
    <lineage>
        <taxon>Bacteria</taxon>
        <taxon>Bacillati</taxon>
        <taxon>Actinomycetota</taxon>
        <taxon>Actinomycetes</taxon>
        <taxon>Streptosporangiales</taxon>
        <taxon>Streptosporangiaceae</taxon>
        <taxon>Microbispora</taxon>
    </lineage>
</organism>
<gene>
    <name evidence="2" type="ORF">F5972_07970</name>
</gene>
<reference evidence="2 3" key="1">
    <citation type="submission" date="2019-09" db="EMBL/GenBank/DDBJ databases">
        <title>Screening of Novel Bioactive Compounds from Soil-Associated.</title>
        <authorList>
            <person name="Gong X."/>
        </authorList>
    </citation>
    <scope>NUCLEOTIDE SEQUENCE [LARGE SCALE GENOMIC DNA]</scope>
    <source>
        <strain evidence="2 3">Gxj-6</strain>
    </source>
</reference>
<dbReference type="RefSeq" id="WP_150932732.1">
    <property type="nucleotide sequence ID" value="NZ_VYTZ01000003.1"/>
</dbReference>
<proteinExistence type="predicted"/>
<feature type="compositionally biased region" description="Low complexity" evidence="1">
    <location>
        <begin position="95"/>
        <end position="113"/>
    </location>
</feature>
<feature type="region of interest" description="Disordered" evidence="1">
    <location>
        <begin position="83"/>
        <end position="119"/>
    </location>
</feature>
<name>A0A5J5K7C1_9ACTN</name>
<accession>A0A5J5K7C1</accession>
<dbReference type="EMBL" id="VYTZ01000003">
    <property type="protein sequence ID" value="KAA9379584.1"/>
    <property type="molecule type" value="Genomic_DNA"/>
</dbReference>
<protein>
    <submittedName>
        <fullName evidence="2">Uncharacterized protein</fullName>
    </submittedName>
</protein>